<dbReference type="SUPFAM" id="SSF52972">
    <property type="entry name" value="ITPase-like"/>
    <property type="match status" value="1"/>
</dbReference>
<dbReference type="PANTHER" id="PTHR23276">
    <property type="entry name" value="PROTEIN PRRC1"/>
    <property type="match status" value="1"/>
</dbReference>
<dbReference type="CTD" id="133619"/>
<feature type="compositionally biased region" description="Pro residues" evidence="4">
    <location>
        <begin position="109"/>
        <end position="125"/>
    </location>
</feature>
<dbReference type="InterPro" id="IPR026534">
    <property type="entry name" value="PRRC1"/>
</dbReference>
<dbReference type="InParanoid" id="A0A667Y722"/>
<proteinExistence type="inferred from homology"/>
<dbReference type="AlphaFoldDB" id="A0A667Y722"/>
<dbReference type="Ensembl" id="ENSMMDT00005023939.1">
    <property type="protein sequence ID" value="ENSMMDP00005023432.1"/>
    <property type="gene ID" value="ENSMMDG00005011305.1"/>
</dbReference>
<feature type="region of interest" description="Disordered" evidence="4">
    <location>
        <begin position="98"/>
        <end position="134"/>
    </location>
</feature>
<reference evidence="6" key="3">
    <citation type="submission" date="2025-09" db="UniProtKB">
        <authorList>
            <consortium name="Ensembl"/>
        </authorList>
    </citation>
    <scope>IDENTIFICATION</scope>
</reference>
<evidence type="ECO:0000313" key="6">
    <source>
        <dbReference type="Ensembl" id="ENSMMDP00005023432.1"/>
    </source>
</evidence>
<evidence type="ECO:0000256" key="1">
    <source>
        <dbReference type="ARBA" id="ARBA00004555"/>
    </source>
</evidence>
<organism evidence="6 7">
    <name type="scientific">Myripristis murdjan</name>
    <name type="common">pinecone soldierfish</name>
    <dbReference type="NCBI Taxonomy" id="586833"/>
    <lineage>
        <taxon>Eukaryota</taxon>
        <taxon>Metazoa</taxon>
        <taxon>Chordata</taxon>
        <taxon>Craniata</taxon>
        <taxon>Vertebrata</taxon>
        <taxon>Euteleostomi</taxon>
        <taxon>Actinopterygii</taxon>
        <taxon>Neopterygii</taxon>
        <taxon>Teleostei</taxon>
        <taxon>Neoteleostei</taxon>
        <taxon>Acanthomorphata</taxon>
        <taxon>Holocentriformes</taxon>
        <taxon>Holocentridae</taxon>
        <taxon>Myripristis</taxon>
    </lineage>
</organism>
<reference evidence="6" key="1">
    <citation type="submission" date="2019-06" db="EMBL/GenBank/DDBJ databases">
        <authorList>
            <consortium name="Wellcome Sanger Institute Data Sharing"/>
        </authorList>
    </citation>
    <scope>NUCLEOTIDE SEQUENCE [LARGE SCALE GENOMIC DNA]</scope>
</reference>
<evidence type="ECO:0000313" key="7">
    <source>
        <dbReference type="Proteomes" id="UP000472263"/>
    </source>
</evidence>
<dbReference type="RefSeq" id="XP_029921878.1">
    <property type="nucleotide sequence ID" value="XM_030066018.1"/>
</dbReference>
<keyword evidence="3" id="KW-0333">Golgi apparatus</keyword>
<keyword evidence="7" id="KW-1185">Reference proteome</keyword>
<protein>
    <submittedName>
        <fullName evidence="6">Proline-rich coiled-coil 1</fullName>
    </submittedName>
</protein>
<evidence type="ECO:0000256" key="4">
    <source>
        <dbReference type="SAM" id="MobiDB-lite"/>
    </source>
</evidence>
<dbReference type="Gene3D" id="3.90.950.10">
    <property type="match status" value="1"/>
</dbReference>
<dbReference type="FunFam" id="3.90.950.10:FF:000006">
    <property type="entry name" value="PRRC1 isoform 1"/>
    <property type="match status" value="1"/>
</dbReference>
<dbReference type="Proteomes" id="UP000472263">
    <property type="component" value="Chromosome 12"/>
</dbReference>
<reference evidence="6" key="2">
    <citation type="submission" date="2025-08" db="UniProtKB">
        <authorList>
            <consortium name="Ensembl"/>
        </authorList>
    </citation>
    <scope>IDENTIFICATION</scope>
</reference>
<sequence>MMEESGIETTPPTSPTPPPSAASTVSAPLTVGLSSPLSLPSTISMPTGSPSVSTTLPPIHSSPAFSSPLGPVPSQASQFAPPPTVAAALTSGAPFSGPPPSIPLLASPIRPPPSGPVMSPPPVGPPKSTFSMSAGYDITRGHAGRTPQTPLMPSFSSPTPMPGVVSNPMVQQPVMSGGLDTGSPITFPEEQEDPRVSGDNNAGGGIWGFFKGVAGNPMVKTVLDKTKHSVESMITTLDPGMAPYIKSGGDVDIVVTSDNEMKVEAVRDAFQEVFGMAMVTGEPGQSNIAPQPVGYAAGVKGAQERIDSLRRAGVIHEKQPVVSVENFIAELFPDKWFDIGCLILEDPGLGIHIEMFTQTTPVALEHVQQAQSLTPPDYSLRWSGLLVTVGEVLESSLPNINRTDWHRAITGMNQRQMFQSAAKALAGIYKQQLPPRTA</sequence>
<dbReference type="GO" id="GO:0005794">
    <property type="term" value="C:Golgi apparatus"/>
    <property type="evidence" value="ECO:0007669"/>
    <property type="project" value="UniProtKB-SubCell"/>
</dbReference>
<dbReference type="GO" id="GO:0001757">
    <property type="term" value="P:somite specification"/>
    <property type="evidence" value="ECO:0007669"/>
    <property type="project" value="Ensembl"/>
</dbReference>
<comment type="subcellular location">
    <subcellularLocation>
        <location evidence="1">Golgi apparatus</location>
    </subcellularLocation>
</comment>
<accession>A0A667Y722</accession>
<evidence type="ECO:0000256" key="3">
    <source>
        <dbReference type="ARBA" id="ARBA00023034"/>
    </source>
</evidence>
<dbReference type="GeneTree" id="ENSGT00390000003837"/>
<name>A0A667Y722_9TELE</name>
<dbReference type="GO" id="GO:0034237">
    <property type="term" value="F:protein kinase A regulatory subunit binding"/>
    <property type="evidence" value="ECO:0007669"/>
    <property type="project" value="Ensembl"/>
</dbReference>
<dbReference type="InterPro" id="IPR026533">
    <property type="entry name" value="NTPase/PRRC1"/>
</dbReference>
<dbReference type="Pfam" id="PF01931">
    <property type="entry name" value="NTPase_I-T"/>
    <property type="match status" value="1"/>
</dbReference>
<feature type="domain" description="Non-canonical purine NTP phosphatase/PRRC1" evidence="5">
    <location>
        <begin position="257"/>
        <end position="342"/>
    </location>
</feature>
<dbReference type="FunCoup" id="A0A667Y722">
    <property type="interactions" value="787"/>
</dbReference>
<dbReference type="OrthoDB" id="4968544at2759"/>
<evidence type="ECO:0000259" key="5">
    <source>
        <dbReference type="Pfam" id="PF01931"/>
    </source>
</evidence>
<dbReference type="GO" id="GO:0010669">
    <property type="term" value="P:epithelial structure maintenance"/>
    <property type="evidence" value="ECO:0007669"/>
    <property type="project" value="Ensembl"/>
</dbReference>
<dbReference type="GeneID" id="115369407"/>
<feature type="compositionally biased region" description="Low complexity" evidence="4">
    <location>
        <begin position="21"/>
        <end position="47"/>
    </location>
</feature>
<dbReference type="InterPro" id="IPR029001">
    <property type="entry name" value="ITPase-like_fam"/>
</dbReference>
<gene>
    <name evidence="6" type="primary">PRRC1</name>
    <name evidence="6" type="synonym">prrc1</name>
</gene>
<dbReference type="PANTHER" id="PTHR23276:SF2">
    <property type="entry name" value="PROTEIN PRRC1"/>
    <property type="match status" value="1"/>
</dbReference>
<comment type="similarity">
    <text evidence="2">Belongs to the PRRC1 family.</text>
</comment>
<feature type="region of interest" description="Disordered" evidence="4">
    <location>
        <begin position="1"/>
        <end position="85"/>
    </location>
</feature>
<evidence type="ECO:0000256" key="2">
    <source>
        <dbReference type="ARBA" id="ARBA00010298"/>
    </source>
</evidence>
<dbReference type="RefSeq" id="XP_029921877.1">
    <property type="nucleotide sequence ID" value="XM_030066017.1"/>
</dbReference>